<dbReference type="PANTHER" id="PTHR11709:SF71">
    <property type="entry name" value="OXIDOREDUCTASE TPCJ"/>
    <property type="match status" value="1"/>
</dbReference>
<dbReference type="GO" id="GO:0016491">
    <property type="term" value="F:oxidoreductase activity"/>
    <property type="evidence" value="ECO:0007669"/>
    <property type="project" value="UniProtKB-KW"/>
</dbReference>
<dbReference type="Pfam" id="PF00394">
    <property type="entry name" value="Cu-oxidase"/>
    <property type="match status" value="1"/>
</dbReference>
<evidence type="ECO:0000256" key="1">
    <source>
        <dbReference type="ARBA" id="ARBA00010609"/>
    </source>
</evidence>
<evidence type="ECO:0000313" key="9">
    <source>
        <dbReference type="Proteomes" id="UP001283341"/>
    </source>
</evidence>
<dbReference type="Pfam" id="PF07731">
    <property type="entry name" value="Cu-oxidase_2"/>
    <property type="match status" value="1"/>
</dbReference>
<evidence type="ECO:0000313" key="8">
    <source>
        <dbReference type="EMBL" id="KAK3315164.1"/>
    </source>
</evidence>
<dbReference type="PROSITE" id="PS00079">
    <property type="entry name" value="MULTICOPPER_OXIDASE1"/>
    <property type="match status" value="1"/>
</dbReference>
<dbReference type="FunFam" id="2.60.40.420:FF:000021">
    <property type="entry name" value="Extracellular dihydrogeodin oxidase/laccase"/>
    <property type="match status" value="1"/>
</dbReference>
<keyword evidence="3" id="KW-0560">Oxidoreductase</keyword>
<feature type="domain" description="Plastocyanin-like" evidence="5">
    <location>
        <begin position="177"/>
        <end position="314"/>
    </location>
</feature>
<evidence type="ECO:0000256" key="4">
    <source>
        <dbReference type="ARBA" id="ARBA00023008"/>
    </source>
</evidence>
<proteinExistence type="inferred from homology"/>
<comment type="similarity">
    <text evidence="1">Belongs to the multicopper oxidase family.</text>
</comment>
<accession>A0AAE0HYT9</accession>
<keyword evidence="9" id="KW-1185">Reference proteome</keyword>
<dbReference type="InterPro" id="IPR011707">
    <property type="entry name" value="Cu-oxidase-like_N"/>
</dbReference>
<dbReference type="InterPro" id="IPR045087">
    <property type="entry name" value="Cu-oxidase_fam"/>
</dbReference>
<protein>
    <submittedName>
        <fullName evidence="8">Multicopper oxidase-domain-containing protein</fullName>
    </submittedName>
</protein>
<evidence type="ECO:0000259" key="5">
    <source>
        <dbReference type="Pfam" id="PF00394"/>
    </source>
</evidence>
<dbReference type="InterPro" id="IPR033138">
    <property type="entry name" value="Cu_oxidase_CS"/>
</dbReference>
<gene>
    <name evidence="8" type="ORF">B0H66DRAFT_335622</name>
</gene>
<dbReference type="CDD" id="cd13880">
    <property type="entry name" value="CuRO_2_MaLCC_like"/>
    <property type="match status" value="1"/>
</dbReference>
<dbReference type="PROSITE" id="PS00080">
    <property type="entry name" value="MULTICOPPER_OXIDASE2"/>
    <property type="match status" value="1"/>
</dbReference>
<feature type="domain" description="Plastocyanin-like" evidence="6">
    <location>
        <begin position="436"/>
        <end position="562"/>
    </location>
</feature>
<dbReference type="Proteomes" id="UP001283341">
    <property type="component" value="Unassembled WGS sequence"/>
</dbReference>
<evidence type="ECO:0000256" key="3">
    <source>
        <dbReference type="ARBA" id="ARBA00023002"/>
    </source>
</evidence>
<organism evidence="8 9">
    <name type="scientific">Apodospora peruviana</name>
    <dbReference type="NCBI Taxonomy" id="516989"/>
    <lineage>
        <taxon>Eukaryota</taxon>
        <taxon>Fungi</taxon>
        <taxon>Dikarya</taxon>
        <taxon>Ascomycota</taxon>
        <taxon>Pezizomycotina</taxon>
        <taxon>Sordariomycetes</taxon>
        <taxon>Sordariomycetidae</taxon>
        <taxon>Sordariales</taxon>
        <taxon>Lasiosphaeriaceae</taxon>
        <taxon>Apodospora</taxon>
    </lineage>
</organism>
<evidence type="ECO:0000259" key="6">
    <source>
        <dbReference type="Pfam" id="PF07731"/>
    </source>
</evidence>
<dbReference type="InterPro" id="IPR008972">
    <property type="entry name" value="Cupredoxin"/>
</dbReference>
<dbReference type="AlphaFoldDB" id="A0AAE0HYT9"/>
<feature type="domain" description="Plastocyanin-like" evidence="7">
    <location>
        <begin position="52"/>
        <end position="167"/>
    </location>
</feature>
<dbReference type="PANTHER" id="PTHR11709">
    <property type="entry name" value="MULTI-COPPER OXIDASE"/>
    <property type="match status" value="1"/>
</dbReference>
<dbReference type="CDD" id="cd13901">
    <property type="entry name" value="CuRO_3_MaLCC_like"/>
    <property type="match status" value="1"/>
</dbReference>
<reference evidence="8" key="1">
    <citation type="journal article" date="2023" name="Mol. Phylogenet. Evol.">
        <title>Genome-scale phylogeny and comparative genomics of the fungal order Sordariales.</title>
        <authorList>
            <person name="Hensen N."/>
            <person name="Bonometti L."/>
            <person name="Westerberg I."/>
            <person name="Brannstrom I.O."/>
            <person name="Guillou S."/>
            <person name="Cros-Aarteil S."/>
            <person name="Calhoun S."/>
            <person name="Haridas S."/>
            <person name="Kuo A."/>
            <person name="Mondo S."/>
            <person name="Pangilinan J."/>
            <person name="Riley R."/>
            <person name="LaButti K."/>
            <person name="Andreopoulos B."/>
            <person name="Lipzen A."/>
            <person name="Chen C."/>
            <person name="Yan M."/>
            <person name="Daum C."/>
            <person name="Ng V."/>
            <person name="Clum A."/>
            <person name="Steindorff A."/>
            <person name="Ohm R.A."/>
            <person name="Martin F."/>
            <person name="Silar P."/>
            <person name="Natvig D.O."/>
            <person name="Lalanne C."/>
            <person name="Gautier V."/>
            <person name="Ament-Velasquez S.L."/>
            <person name="Kruys A."/>
            <person name="Hutchinson M.I."/>
            <person name="Powell A.J."/>
            <person name="Barry K."/>
            <person name="Miller A.N."/>
            <person name="Grigoriev I.V."/>
            <person name="Debuchy R."/>
            <person name="Gladieux P."/>
            <person name="Hiltunen Thoren M."/>
            <person name="Johannesson H."/>
        </authorList>
    </citation>
    <scope>NUCLEOTIDE SEQUENCE</scope>
    <source>
        <strain evidence="8">CBS 118394</strain>
    </source>
</reference>
<dbReference type="InterPro" id="IPR001117">
    <property type="entry name" value="Cu-oxidase_2nd"/>
</dbReference>
<comment type="caution">
    <text evidence="8">The sequence shown here is derived from an EMBL/GenBank/DDBJ whole genome shotgun (WGS) entry which is preliminary data.</text>
</comment>
<sequence>MISSVPARAAGSCTNGPRTRNCWKPGFDIHTDYTALKAPNGKLVEYDLTISQAIISPDGYEKLGMVVNGQYPGPLIEADWGDTLRVTFHNNFTENLNGTGIHWHGLRQYHTNWQDGVPGVTQCPSKPGSSQTYEFKLTQYGTSWYHGHLSMQYSNGLYGPLVVHGPSSANWDVDLGPWLISDWYHDDVFGLVHVGETTNSQALPQSNVLNGKGKYTCDPATDSRCTGTGGEYFETVFSHGTTYKLAIANTATLFTYNFWIDGHDFTVISTDFVPIKPYRTSILNVGIGQRYDVVIHANASLKNGTDFWIHAQHCLFPDALDWRAGIVRYDAASTSDPYTPPAGPELDAFRHLDFGCADFDTPDIVPIVPQKVGSKSANELTSADYLRIGLVNATWPTSDPGSPPLFLWVLENTPLRVNWSEPTIKTIALDNGTVAELPGSSVPIELDYETGAWVYVVVTTNYTDADVASVGGTPRQNIGSVHPMHLHGHDFAILAQGAASFDPATVKPNLQNPPRRDVLSLPPGAFAWIAFQIDNPGSWLLHCHIAWHATDGLALQYIEQPRKLRRLMESASPGVLRQVGDQCRDFSKWYNNVNVPANATQDDSGI</sequence>
<dbReference type="EMBL" id="JAUEDM010000006">
    <property type="protein sequence ID" value="KAK3315164.1"/>
    <property type="molecule type" value="Genomic_DNA"/>
</dbReference>
<dbReference type="InterPro" id="IPR011706">
    <property type="entry name" value="Cu-oxidase_C"/>
</dbReference>
<evidence type="ECO:0000259" key="7">
    <source>
        <dbReference type="Pfam" id="PF07732"/>
    </source>
</evidence>
<reference evidence="8" key="2">
    <citation type="submission" date="2023-06" db="EMBL/GenBank/DDBJ databases">
        <authorList>
            <consortium name="Lawrence Berkeley National Laboratory"/>
            <person name="Haridas S."/>
            <person name="Hensen N."/>
            <person name="Bonometti L."/>
            <person name="Westerberg I."/>
            <person name="Brannstrom I.O."/>
            <person name="Guillou S."/>
            <person name="Cros-Aarteil S."/>
            <person name="Calhoun S."/>
            <person name="Kuo A."/>
            <person name="Mondo S."/>
            <person name="Pangilinan J."/>
            <person name="Riley R."/>
            <person name="Labutti K."/>
            <person name="Andreopoulos B."/>
            <person name="Lipzen A."/>
            <person name="Chen C."/>
            <person name="Yanf M."/>
            <person name="Daum C."/>
            <person name="Ng V."/>
            <person name="Clum A."/>
            <person name="Steindorff A."/>
            <person name="Ohm R."/>
            <person name="Martin F."/>
            <person name="Silar P."/>
            <person name="Natvig D."/>
            <person name="Lalanne C."/>
            <person name="Gautier V."/>
            <person name="Ament-Velasquez S.L."/>
            <person name="Kruys A."/>
            <person name="Hutchinson M.I."/>
            <person name="Powell A.J."/>
            <person name="Barry K."/>
            <person name="Miller A.N."/>
            <person name="Grigoriev I.V."/>
            <person name="Debuchy R."/>
            <person name="Gladieux P."/>
            <person name="Thoren M.H."/>
            <person name="Johannesson H."/>
        </authorList>
    </citation>
    <scope>NUCLEOTIDE SEQUENCE</scope>
    <source>
        <strain evidence="8">CBS 118394</strain>
    </source>
</reference>
<dbReference type="SUPFAM" id="SSF49503">
    <property type="entry name" value="Cupredoxins"/>
    <property type="match status" value="3"/>
</dbReference>
<name>A0AAE0HYT9_9PEZI</name>
<dbReference type="InterPro" id="IPR002355">
    <property type="entry name" value="Cu_oxidase_Cu_BS"/>
</dbReference>
<keyword evidence="2" id="KW-0479">Metal-binding</keyword>
<dbReference type="Gene3D" id="2.60.40.420">
    <property type="entry name" value="Cupredoxins - blue copper proteins"/>
    <property type="match status" value="3"/>
</dbReference>
<evidence type="ECO:0000256" key="2">
    <source>
        <dbReference type="ARBA" id="ARBA00022723"/>
    </source>
</evidence>
<dbReference type="GO" id="GO:0005507">
    <property type="term" value="F:copper ion binding"/>
    <property type="evidence" value="ECO:0007669"/>
    <property type="project" value="InterPro"/>
</dbReference>
<dbReference type="CDD" id="cd13854">
    <property type="entry name" value="CuRO_1_MaLCC_like"/>
    <property type="match status" value="1"/>
</dbReference>
<keyword evidence="4" id="KW-0186">Copper</keyword>
<dbReference type="Pfam" id="PF07732">
    <property type="entry name" value="Cu-oxidase_3"/>
    <property type="match status" value="1"/>
</dbReference>